<keyword evidence="17" id="KW-1185">Reference proteome</keyword>
<evidence type="ECO:0000256" key="4">
    <source>
        <dbReference type="ARBA" id="ARBA00022597"/>
    </source>
</evidence>
<dbReference type="Gene3D" id="3.30.1360.60">
    <property type="entry name" value="Glucose permease domain IIB"/>
    <property type="match status" value="1"/>
</dbReference>
<name>A0A085G5B7_EWIA3</name>
<dbReference type="EC" id="2.7.1.69" evidence="16"/>
<dbReference type="GO" id="GO:0009401">
    <property type="term" value="P:phosphoenolpyruvate-dependent sugar phosphotransferase system"/>
    <property type="evidence" value="ECO:0007669"/>
    <property type="project" value="UniProtKB-KW"/>
</dbReference>
<evidence type="ECO:0000259" key="15">
    <source>
        <dbReference type="PROSITE" id="PS51103"/>
    </source>
</evidence>
<dbReference type="InterPro" id="IPR001996">
    <property type="entry name" value="PTS_IIB_1"/>
</dbReference>
<evidence type="ECO:0000256" key="6">
    <source>
        <dbReference type="ARBA" id="ARBA00022683"/>
    </source>
</evidence>
<dbReference type="STRING" id="910964.GEAM_3475"/>
<feature type="domain" description="PTS EIIC type-1" evidence="15">
    <location>
        <begin position="121"/>
        <end position="474"/>
    </location>
</feature>
<evidence type="ECO:0000259" key="14">
    <source>
        <dbReference type="PROSITE" id="PS51098"/>
    </source>
</evidence>
<dbReference type="FunFam" id="3.30.1360.60:FF:000001">
    <property type="entry name" value="PTS system glucose-specific IIBC component PtsG"/>
    <property type="match status" value="1"/>
</dbReference>
<keyword evidence="7 12" id="KW-0812">Transmembrane</keyword>
<evidence type="ECO:0000313" key="17">
    <source>
        <dbReference type="Proteomes" id="UP000028640"/>
    </source>
</evidence>
<dbReference type="InterPro" id="IPR050558">
    <property type="entry name" value="PTS_Sugar-Specific_Components"/>
</dbReference>
<keyword evidence="2" id="KW-0813">Transport</keyword>
<feature type="transmembrane region" description="Helical" evidence="12">
    <location>
        <begin position="305"/>
        <end position="323"/>
    </location>
</feature>
<feature type="transmembrane region" description="Helical" evidence="12">
    <location>
        <begin position="188"/>
        <end position="206"/>
    </location>
</feature>
<dbReference type="AlphaFoldDB" id="A0A085G5B7"/>
<dbReference type="PROSITE" id="PS51103">
    <property type="entry name" value="PTS_EIIC_TYPE_1"/>
    <property type="match status" value="1"/>
</dbReference>
<reference evidence="16 17" key="1">
    <citation type="submission" date="2014-05" db="EMBL/GenBank/DDBJ databases">
        <title>ATOL: Assembling a taxonomically balanced genome-scale reconstruction of the evolutionary history of the Enterobacteriaceae.</title>
        <authorList>
            <person name="Plunkett G.III."/>
            <person name="Neeno-Eckwall E.C."/>
            <person name="Glasner J.D."/>
            <person name="Perna N.T."/>
        </authorList>
    </citation>
    <scope>NUCLEOTIDE SEQUENCE [LARGE SCALE GENOMIC DNA]</scope>
    <source>
        <strain evidence="16 17">ATCC 33852</strain>
    </source>
</reference>
<comment type="subcellular location">
    <subcellularLocation>
        <location evidence="1">Cell membrane</location>
        <topology evidence="1">Multi-pass membrane protein</topology>
    </subcellularLocation>
</comment>
<dbReference type="FunFam" id="2.70.70.10:FF:000001">
    <property type="entry name" value="PTS system glucose-specific IIA component"/>
    <property type="match status" value="1"/>
</dbReference>
<evidence type="ECO:0000256" key="3">
    <source>
        <dbReference type="ARBA" id="ARBA00022475"/>
    </source>
</evidence>
<dbReference type="InterPro" id="IPR011055">
    <property type="entry name" value="Dup_hybrid_motif"/>
</dbReference>
<proteinExistence type="predicted"/>
<dbReference type="PANTHER" id="PTHR30175">
    <property type="entry name" value="PHOSPHOTRANSFERASE SYSTEM TRANSPORT PROTEIN"/>
    <property type="match status" value="1"/>
</dbReference>
<keyword evidence="4" id="KW-0762">Sugar transport</keyword>
<dbReference type="InterPro" id="IPR013013">
    <property type="entry name" value="PTS_EIIC_1"/>
</dbReference>
<evidence type="ECO:0000256" key="8">
    <source>
        <dbReference type="ARBA" id="ARBA00022777"/>
    </source>
</evidence>
<evidence type="ECO:0000256" key="11">
    <source>
        <dbReference type="PROSITE-ProRule" id="PRU00421"/>
    </source>
</evidence>
<keyword evidence="9 12" id="KW-1133">Transmembrane helix</keyword>
<evidence type="ECO:0000256" key="1">
    <source>
        <dbReference type="ARBA" id="ARBA00004651"/>
    </source>
</evidence>
<gene>
    <name evidence="16" type="ORF">GEAM_3475</name>
</gene>
<feature type="domain" description="PTS EIIA type-1" evidence="13">
    <location>
        <begin position="513"/>
        <end position="617"/>
    </location>
</feature>
<feature type="active site" description="Phosphocysteine intermediate; for EIIB activity" evidence="11">
    <location>
        <position position="41"/>
    </location>
</feature>
<dbReference type="Pfam" id="PF00367">
    <property type="entry name" value="PTS_EIIB"/>
    <property type="match status" value="1"/>
</dbReference>
<protein>
    <submittedName>
        <fullName evidence="16">PTS system beta-glucoside-specific IIBCA components</fullName>
        <ecNumber evidence="16">2.7.1.69</ecNumber>
    </submittedName>
</protein>
<sequence length="642" mass="68684">MAEIWQVSSLIRIKTMNIKSLAENLLRLVGGESNVETVVHCATRLRFSLRDDAKADTAAIEQLDGVITTVTGSGQFQVVIGNRVAEVYRQLGEISSVLDDHTQSREKPAKRSGSRIGQLIDIVSAIFTPLLGAMAAAGVLKGLLNIATSQGWLDKTESTYIILQAASDSLFYFLPIMLAITSARRFQGNVFVAVSIAGALIYPSMIDLFTRQVEVTFFGIPVVMMKYTSTVVPIILSVYVMCHLERLLNKFIHETVRNIITPFLLLVVMVPLTLVTLGPVGIYTSEAAAGVFVAIFSYNPIIASALFAALWQVFVIFGMHWAFTPVIINDITVLGRSTLKASTVPAVFAQAGAVLGVMFKTRNKKMKALAGSTFITALFGITEPAVYGVTLKLKKPFVCAVIAAAVGGGVVGYSNSAAISTGIPSLLTLPIFYGEGFGGLILGIVISFVMAAVLTYIVGFEDPIDESATAPTPSSSLEKNAKPQPVTAMPVDIAEDIMVPVTGRVVALEQVNDKVFSSGVVGDGIAIQPTEGKVYSPVDGVVTATFDSGHALHILSDNGAEILIHIGLDTVQLNGQHYAMHVKENQTVKRGDLLIDFDLAAIEKAGFDTITPVIIANSDRYKTFHKTRQPAANTGDVLLTLS</sequence>
<dbReference type="Pfam" id="PF00358">
    <property type="entry name" value="PTS_EIIA_1"/>
    <property type="match status" value="1"/>
</dbReference>
<feature type="transmembrane region" description="Helical" evidence="12">
    <location>
        <begin position="343"/>
        <end position="359"/>
    </location>
</feature>
<dbReference type="CDD" id="cd00212">
    <property type="entry name" value="PTS_IIB_glc"/>
    <property type="match status" value="1"/>
</dbReference>
<feature type="domain" description="PTS EIIB type-1" evidence="14">
    <location>
        <begin position="19"/>
        <end position="101"/>
    </location>
</feature>
<feature type="transmembrane region" description="Helical" evidence="12">
    <location>
        <begin position="218"/>
        <end position="244"/>
    </location>
</feature>
<keyword evidence="8" id="KW-0418">Kinase</keyword>
<dbReference type="NCBIfam" id="TIGR01995">
    <property type="entry name" value="PTS-II-ABC-beta"/>
    <property type="match status" value="1"/>
</dbReference>
<dbReference type="InterPro" id="IPR011297">
    <property type="entry name" value="PTS_IIABC_b_glu"/>
</dbReference>
<dbReference type="PROSITE" id="PS51093">
    <property type="entry name" value="PTS_EIIA_TYPE_1"/>
    <property type="match status" value="1"/>
</dbReference>
<evidence type="ECO:0000256" key="7">
    <source>
        <dbReference type="ARBA" id="ARBA00022692"/>
    </source>
</evidence>
<feature type="transmembrane region" description="Helical" evidence="12">
    <location>
        <begin position="160"/>
        <end position="181"/>
    </location>
</feature>
<evidence type="ECO:0000256" key="2">
    <source>
        <dbReference type="ARBA" id="ARBA00022448"/>
    </source>
</evidence>
<evidence type="ECO:0000256" key="12">
    <source>
        <dbReference type="SAM" id="Phobius"/>
    </source>
</evidence>
<dbReference type="Proteomes" id="UP000028640">
    <property type="component" value="Unassembled WGS sequence"/>
</dbReference>
<organism evidence="16 17">
    <name type="scientific">Ewingella americana (strain ATCC 33852 / DSM 4580 / CCUG 14506 / JCM 5911 / LMG 7869 / NCTC 12157 / CDC 1468-78)</name>
    <dbReference type="NCBI Taxonomy" id="910964"/>
    <lineage>
        <taxon>Bacteria</taxon>
        <taxon>Pseudomonadati</taxon>
        <taxon>Pseudomonadota</taxon>
        <taxon>Gammaproteobacteria</taxon>
        <taxon>Enterobacterales</taxon>
        <taxon>Yersiniaceae</taxon>
        <taxon>Ewingella</taxon>
    </lineage>
</organism>
<evidence type="ECO:0000259" key="13">
    <source>
        <dbReference type="PROSITE" id="PS51093"/>
    </source>
</evidence>
<dbReference type="PROSITE" id="PS00371">
    <property type="entry name" value="PTS_EIIA_TYPE_1_HIS"/>
    <property type="match status" value="1"/>
</dbReference>
<dbReference type="GO" id="GO:0015771">
    <property type="term" value="P:trehalose transport"/>
    <property type="evidence" value="ECO:0007669"/>
    <property type="project" value="TreeGrafter"/>
</dbReference>
<keyword evidence="5 16" id="KW-0808">Transferase</keyword>
<dbReference type="Gene3D" id="2.70.70.10">
    <property type="entry name" value="Glucose Permease (Domain IIA)"/>
    <property type="match status" value="1"/>
</dbReference>
<dbReference type="NCBIfam" id="TIGR00830">
    <property type="entry name" value="PTBA"/>
    <property type="match status" value="1"/>
</dbReference>
<keyword evidence="3" id="KW-1003">Cell membrane</keyword>
<accession>A0A085G5B7</accession>
<dbReference type="InterPro" id="IPR036878">
    <property type="entry name" value="Glu_permease_IIB"/>
</dbReference>
<evidence type="ECO:0000256" key="10">
    <source>
        <dbReference type="ARBA" id="ARBA00023136"/>
    </source>
</evidence>
<keyword evidence="10 12" id="KW-0472">Membrane</keyword>
<dbReference type="SUPFAM" id="SSF51261">
    <property type="entry name" value="Duplicated hybrid motif"/>
    <property type="match status" value="1"/>
</dbReference>
<dbReference type="Pfam" id="PF02378">
    <property type="entry name" value="PTS_EIIC"/>
    <property type="match status" value="1"/>
</dbReference>
<dbReference type="GO" id="GO:0016301">
    <property type="term" value="F:kinase activity"/>
    <property type="evidence" value="ECO:0007669"/>
    <property type="project" value="UniProtKB-KW"/>
</dbReference>
<feature type="transmembrane region" description="Helical" evidence="12">
    <location>
        <begin position="119"/>
        <end position="140"/>
    </location>
</feature>
<dbReference type="InterPro" id="IPR003352">
    <property type="entry name" value="PTS_EIIC"/>
</dbReference>
<dbReference type="GO" id="GO:0005886">
    <property type="term" value="C:plasma membrane"/>
    <property type="evidence" value="ECO:0007669"/>
    <property type="project" value="UniProtKB-SubCell"/>
</dbReference>
<dbReference type="EMBL" id="JMPJ01000066">
    <property type="protein sequence ID" value="KFC78912.1"/>
    <property type="molecule type" value="Genomic_DNA"/>
</dbReference>
<evidence type="ECO:0000256" key="9">
    <source>
        <dbReference type="ARBA" id="ARBA00022989"/>
    </source>
</evidence>
<feature type="transmembrane region" description="Helical" evidence="12">
    <location>
        <begin position="256"/>
        <end position="274"/>
    </location>
</feature>
<dbReference type="GO" id="GO:0008982">
    <property type="term" value="F:protein-N(PI)-phosphohistidine-sugar phosphotransferase activity"/>
    <property type="evidence" value="ECO:0007669"/>
    <property type="project" value="InterPro"/>
</dbReference>
<feature type="transmembrane region" description="Helical" evidence="12">
    <location>
        <begin position="436"/>
        <end position="458"/>
    </location>
</feature>
<dbReference type="eggNOG" id="COG2190">
    <property type="taxonomic scope" value="Bacteria"/>
</dbReference>
<dbReference type="PROSITE" id="PS51098">
    <property type="entry name" value="PTS_EIIB_TYPE_1"/>
    <property type="match status" value="1"/>
</dbReference>
<dbReference type="SUPFAM" id="SSF55604">
    <property type="entry name" value="Glucose permease domain IIB"/>
    <property type="match status" value="1"/>
</dbReference>
<dbReference type="InterPro" id="IPR018113">
    <property type="entry name" value="PTrfase_EIIB_Cys"/>
</dbReference>
<evidence type="ECO:0000256" key="5">
    <source>
        <dbReference type="ARBA" id="ARBA00022679"/>
    </source>
</evidence>
<dbReference type="GO" id="GO:0090589">
    <property type="term" value="F:protein-phosphocysteine-trehalose phosphotransferase system transporter activity"/>
    <property type="evidence" value="ECO:0007669"/>
    <property type="project" value="TreeGrafter"/>
</dbReference>
<feature type="transmembrane region" description="Helical" evidence="12">
    <location>
        <begin position="397"/>
        <end position="416"/>
    </location>
</feature>
<dbReference type="eggNOG" id="COG1263">
    <property type="taxonomic scope" value="Bacteria"/>
</dbReference>
<comment type="caution">
    <text evidence="16">The sequence shown here is derived from an EMBL/GenBank/DDBJ whole genome shotgun (WGS) entry which is preliminary data.</text>
</comment>
<keyword evidence="6" id="KW-0598">Phosphotransferase system</keyword>
<evidence type="ECO:0000313" key="16">
    <source>
        <dbReference type="EMBL" id="KFC78912.1"/>
    </source>
</evidence>
<dbReference type="eggNOG" id="COG1264">
    <property type="taxonomic scope" value="Bacteria"/>
</dbReference>
<dbReference type="PANTHER" id="PTHR30175:SF1">
    <property type="entry name" value="PTS SYSTEM ARBUTIN-, CELLOBIOSE-, AND SALICIN-SPECIFIC EIIBC COMPONENT-RELATED"/>
    <property type="match status" value="1"/>
</dbReference>
<dbReference type="InterPro" id="IPR001127">
    <property type="entry name" value="PTS_EIIA_1_perm"/>
</dbReference>
<dbReference type="PROSITE" id="PS01035">
    <property type="entry name" value="PTS_EIIB_TYPE_1_CYS"/>
    <property type="match status" value="1"/>
</dbReference>